<dbReference type="AlphaFoldDB" id="A0A9D1MD13"/>
<keyword evidence="11 23" id="KW-0472">Membrane</keyword>
<dbReference type="InterPro" id="IPR001182">
    <property type="entry name" value="FtsW/RodA"/>
</dbReference>
<reference evidence="24" key="2">
    <citation type="journal article" date="2021" name="PeerJ">
        <title>Extensive microbial diversity within the chicken gut microbiome revealed by metagenomics and culture.</title>
        <authorList>
            <person name="Gilroy R."/>
            <person name="Ravi A."/>
            <person name="Getino M."/>
            <person name="Pursley I."/>
            <person name="Horton D.L."/>
            <person name="Alikhan N.F."/>
            <person name="Baker D."/>
            <person name="Gharbi K."/>
            <person name="Hall N."/>
            <person name="Watson M."/>
            <person name="Adriaenssens E.M."/>
            <person name="Foster-Nyarko E."/>
            <person name="Jarju S."/>
            <person name="Secka A."/>
            <person name="Antonio M."/>
            <person name="Oren A."/>
            <person name="Chaudhuri R.R."/>
            <person name="La Ragione R."/>
            <person name="Hildebrand F."/>
            <person name="Pallen M.J."/>
        </authorList>
    </citation>
    <scope>NUCLEOTIDE SEQUENCE</scope>
    <source>
        <strain evidence="24">USAMLcec3-3695</strain>
    </source>
</reference>
<evidence type="ECO:0000256" key="15">
    <source>
        <dbReference type="ARBA" id="ARBA00033270"/>
    </source>
</evidence>
<feature type="transmembrane region" description="Helical" evidence="23">
    <location>
        <begin position="425"/>
        <end position="450"/>
    </location>
</feature>
<evidence type="ECO:0000256" key="19">
    <source>
        <dbReference type="ARBA" id="ARBA00044770"/>
    </source>
</evidence>
<evidence type="ECO:0000256" key="14">
    <source>
        <dbReference type="ARBA" id="ARBA00032370"/>
    </source>
</evidence>
<comment type="pathway">
    <text evidence="2">Cell wall biogenesis; peptidoglycan biosynthesis.</text>
</comment>
<evidence type="ECO:0000256" key="7">
    <source>
        <dbReference type="ARBA" id="ARBA00022692"/>
    </source>
</evidence>
<evidence type="ECO:0000256" key="16">
    <source>
        <dbReference type="ARBA" id="ARBA00038053"/>
    </source>
</evidence>
<dbReference type="PANTHER" id="PTHR30474">
    <property type="entry name" value="CELL CYCLE PROTEIN"/>
    <property type="match status" value="1"/>
</dbReference>
<accession>A0A9D1MD13</accession>
<feature type="transmembrane region" description="Helical" evidence="23">
    <location>
        <begin position="462"/>
        <end position="483"/>
    </location>
</feature>
<evidence type="ECO:0000256" key="23">
    <source>
        <dbReference type="SAM" id="Phobius"/>
    </source>
</evidence>
<name>A0A9D1MD13_9FIRM</name>
<evidence type="ECO:0000256" key="5">
    <source>
        <dbReference type="ARBA" id="ARBA00022676"/>
    </source>
</evidence>
<reference evidence="24" key="1">
    <citation type="submission" date="2020-10" db="EMBL/GenBank/DDBJ databases">
        <authorList>
            <person name="Gilroy R."/>
        </authorList>
    </citation>
    <scope>NUCLEOTIDE SEQUENCE</scope>
    <source>
        <strain evidence="24">USAMLcec3-3695</strain>
    </source>
</reference>
<evidence type="ECO:0000256" key="13">
    <source>
        <dbReference type="ARBA" id="ARBA00023316"/>
    </source>
</evidence>
<evidence type="ECO:0000256" key="9">
    <source>
        <dbReference type="ARBA" id="ARBA00022984"/>
    </source>
</evidence>
<dbReference type="GO" id="GO:0005886">
    <property type="term" value="C:plasma membrane"/>
    <property type="evidence" value="ECO:0007669"/>
    <property type="project" value="UniProtKB-SubCell"/>
</dbReference>
<dbReference type="GO" id="GO:0009252">
    <property type="term" value="P:peptidoglycan biosynthetic process"/>
    <property type="evidence" value="ECO:0007669"/>
    <property type="project" value="UniProtKB-KW"/>
</dbReference>
<feature type="transmembrane region" description="Helical" evidence="23">
    <location>
        <begin position="202"/>
        <end position="221"/>
    </location>
</feature>
<keyword evidence="13" id="KW-0961">Cell wall biogenesis/degradation</keyword>
<dbReference type="GO" id="GO:0008360">
    <property type="term" value="P:regulation of cell shape"/>
    <property type="evidence" value="ECO:0007669"/>
    <property type="project" value="UniProtKB-KW"/>
</dbReference>
<dbReference type="GO" id="GO:0032153">
    <property type="term" value="C:cell division site"/>
    <property type="evidence" value="ECO:0007669"/>
    <property type="project" value="TreeGrafter"/>
</dbReference>
<evidence type="ECO:0000256" key="6">
    <source>
        <dbReference type="ARBA" id="ARBA00022679"/>
    </source>
</evidence>
<keyword evidence="4" id="KW-0132">Cell division</keyword>
<feature type="transmembrane region" description="Helical" evidence="23">
    <location>
        <begin position="289"/>
        <end position="306"/>
    </location>
</feature>
<evidence type="ECO:0000256" key="20">
    <source>
        <dbReference type="ARBA" id="ARBA00049902"/>
    </source>
</evidence>
<feature type="transmembrane region" description="Helical" evidence="23">
    <location>
        <begin position="134"/>
        <end position="154"/>
    </location>
</feature>
<dbReference type="PANTHER" id="PTHR30474:SF2">
    <property type="entry name" value="PEPTIDOGLYCAN GLYCOSYLTRANSFERASE FTSW-RELATED"/>
    <property type="match status" value="1"/>
</dbReference>
<feature type="transmembrane region" description="Helical" evidence="23">
    <location>
        <begin position="311"/>
        <end position="328"/>
    </location>
</feature>
<protein>
    <recommendedName>
        <fullName evidence="17">Probable peptidoglycan glycosyltransferase FtsW</fullName>
        <ecNumber evidence="19">2.4.99.28</ecNumber>
    </recommendedName>
    <alternativeName>
        <fullName evidence="18">Cell division protein FtsW</fullName>
    </alternativeName>
    <alternativeName>
        <fullName evidence="15">Cell wall polymerase</fullName>
    </alternativeName>
    <alternativeName>
        <fullName evidence="14">Peptidoglycan polymerase</fullName>
    </alternativeName>
</protein>
<feature type="region of interest" description="Disordered" evidence="22">
    <location>
        <begin position="1"/>
        <end position="61"/>
    </location>
</feature>
<feature type="compositionally biased region" description="Basic and acidic residues" evidence="22">
    <location>
        <begin position="17"/>
        <end position="35"/>
    </location>
</feature>
<dbReference type="GO" id="GO:0015648">
    <property type="term" value="F:lipid-linked peptidoglycan transporter activity"/>
    <property type="evidence" value="ECO:0007669"/>
    <property type="project" value="TreeGrafter"/>
</dbReference>
<comment type="subcellular location">
    <subcellularLocation>
        <location evidence="1">Cell membrane</location>
        <topology evidence="1">Multi-pass membrane protein</topology>
    </subcellularLocation>
</comment>
<dbReference type="GO" id="GO:0051301">
    <property type="term" value="P:cell division"/>
    <property type="evidence" value="ECO:0007669"/>
    <property type="project" value="UniProtKB-KW"/>
</dbReference>
<evidence type="ECO:0000256" key="8">
    <source>
        <dbReference type="ARBA" id="ARBA00022960"/>
    </source>
</evidence>
<keyword evidence="9" id="KW-0573">Peptidoglycan synthesis</keyword>
<keyword evidence="12" id="KW-0131">Cell cycle</keyword>
<keyword evidence="3" id="KW-1003">Cell membrane</keyword>
<evidence type="ECO:0000256" key="12">
    <source>
        <dbReference type="ARBA" id="ARBA00023306"/>
    </source>
</evidence>
<evidence type="ECO:0000256" key="3">
    <source>
        <dbReference type="ARBA" id="ARBA00022475"/>
    </source>
</evidence>
<dbReference type="EC" id="2.4.99.28" evidence="19"/>
<comment type="similarity">
    <text evidence="16">Belongs to the SEDS family. FtsW subfamily.</text>
</comment>
<sequence>MARSANSGGMRRVTSAAERRNVGEPRERASSERRMPATARRRTTAAQTERRRMAVQSVHVKPQDTVRRMSAAERFRASAVQQPGRTVRGTDDRRARELKKKMEARAAQAAKSASGESAFSRFTKKIVKAGDIDYTLLFLIILIVAIGLIVMLSASAPEGSSLHDDPYYFFKRQLIFIIIGFAGMFIISRLNLNNFLHWVPRAFIICVVLLILVLIPGIGVEANGARRWLNIPFVQLQPSELMKPVIAMYIAYLVKIGVLDLKKLRSNLVCLGIIGIVALLLMLETHLSGTIVIVGIAGCVMIAGGTPIKPVLITVAALGVLTFVYLQFDPTRMARVTSLFDPFADAQTTGYQISQSLYAIGSGRLFGLGLGQSVQKYSNLPEPYNDFIFAIICEELGLFGATVIILLFAALFIRAMRIAITAPDVWSSLTCIGIASQLGIQTFLNMGVAVSLIPNTGISLPFFSYGGTSILTLLLEMGILLNVSRKTVKE</sequence>
<dbReference type="GO" id="GO:0008955">
    <property type="term" value="F:peptidoglycan glycosyltransferase activity"/>
    <property type="evidence" value="ECO:0007669"/>
    <property type="project" value="UniProtKB-EC"/>
</dbReference>
<keyword evidence="8" id="KW-0133">Cell shape</keyword>
<comment type="caution">
    <text evidence="24">The sequence shown here is derived from an EMBL/GenBank/DDBJ whole genome shotgun (WGS) entry which is preliminary data.</text>
</comment>
<feature type="transmembrane region" description="Helical" evidence="23">
    <location>
        <begin position="266"/>
        <end position="283"/>
    </location>
</feature>
<dbReference type="InterPro" id="IPR013437">
    <property type="entry name" value="FtsW"/>
</dbReference>
<evidence type="ECO:0000313" key="25">
    <source>
        <dbReference type="Proteomes" id="UP000824109"/>
    </source>
</evidence>
<evidence type="ECO:0000256" key="22">
    <source>
        <dbReference type="SAM" id="MobiDB-lite"/>
    </source>
</evidence>
<gene>
    <name evidence="24" type="primary">ftsW</name>
    <name evidence="24" type="ORF">IAA61_09405</name>
</gene>
<dbReference type="EMBL" id="DVNB01000096">
    <property type="protein sequence ID" value="HIU58007.1"/>
    <property type="molecule type" value="Genomic_DNA"/>
</dbReference>
<evidence type="ECO:0000256" key="4">
    <source>
        <dbReference type="ARBA" id="ARBA00022618"/>
    </source>
</evidence>
<keyword evidence="10 23" id="KW-1133">Transmembrane helix</keyword>
<keyword evidence="6" id="KW-0808">Transferase</keyword>
<evidence type="ECO:0000256" key="17">
    <source>
        <dbReference type="ARBA" id="ARBA00041185"/>
    </source>
</evidence>
<evidence type="ECO:0000256" key="11">
    <source>
        <dbReference type="ARBA" id="ARBA00023136"/>
    </source>
</evidence>
<feature type="transmembrane region" description="Helical" evidence="23">
    <location>
        <begin position="387"/>
        <end position="413"/>
    </location>
</feature>
<keyword evidence="5" id="KW-0328">Glycosyltransferase</keyword>
<feature type="transmembrane region" description="Helical" evidence="23">
    <location>
        <begin position="241"/>
        <end position="259"/>
    </location>
</feature>
<evidence type="ECO:0000256" key="10">
    <source>
        <dbReference type="ARBA" id="ARBA00022989"/>
    </source>
</evidence>
<proteinExistence type="inferred from homology"/>
<evidence type="ECO:0000256" key="18">
    <source>
        <dbReference type="ARBA" id="ARBA00041418"/>
    </source>
</evidence>
<dbReference type="NCBIfam" id="TIGR02614">
    <property type="entry name" value="ftsW"/>
    <property type="match status" value="1"/>
</dbReference>
<evidence type="ECO:0000256" key="21">
    <source>
        <dbReference type="ARBA" id="ARBA00049966"/>
    </source>
</evidence>
<keyword evidence="7 23" id="KW-0812">Transmembrane</keyword>
<comment type="catalytic activity">
    <reaction evidence="20">
        <text>[GlcNAc-(1-&gt;4)-Mur2Ac(oyl-L-Ala-gamma-D-Glu-L-Lys-D-Ala-D-Ala)](n)-di-trans,octa-cis-undecaprenyl diphosphate + beta-D-GlcNAc-(1-&gt;4)-Mur2Ac(oyl-L-Ala-gamma-D-Glu-L-Lys-D-Ala-D-Ala)-di-trans,octa-cis-undecaprenyl diphosphate = [GlcNAc-(1-&gt;4)-Mur2Ac(oyl-L-Ala-gamma-D-Glu-L-Lys-D-Ala-D-Ala)](n+1)-di-trans,octa-cis-undecaprenyl diphosphate + di-trans,octa-cis-undecaprenyl diphosphate + H(+)</text>
        <dbReference type="Rhea" id="RHEA:23708"/>
        <dbReference type="Rhea" id="RHEA-COMP:9602"/>
        <dbReference type="Rhea" id="RHEA-COMP:9603"/>
        <dbReference type="ChEBI" id="CHEBI:15378"/>
        <dbReference type="ChEBI" id="CHEBI:58405"/>
        <dbReference type="ChEBI" id="CHEBI:60033"/>
        <dbReference type="ChEBI" id="CHEBI:78435"/>
        <dbReference type="EC" id="2.4.99.28"/>
    </reaction>
</comment>
<evidence type="ECO:0000256" key="1">
    <source>
        <dbReference type="ARBA" id="ARBA00004651"/>
    </source>
</evidence>
<evidence type="ECO:0000256" key="2">
    <source>
        <dbReference type="ARBA" id="ARBA00004752"/>
    </source>
</evidence>
<comment type="function">
    <text evidence="21">Peptidoglycan polymerase that is essential for cell division.</text>
</comment>
<organism evidence="24 25">
    <name type="scientific">Candidatus Ornithomonoglobus merdipullorum</name>
    <dbReference type="NCBI Taxonomy" id="2840895"/>
    <lineage>
        <taxon>Bacteria</taxon>
        <taxon>Bacillati</taxon>
        <taxon>Bacillota</taxon>
        <taxon>Clostridia</taxon>
        <taxon>Candidatus Ornithomonoglobus</taxon>
    </lineage>
</organism>
<dbReference type="GO" id="GO:0071555">
    <property type="term" value="P:cell wall organization"/>
    <property type="evidence" value="ECO:0007669"/>
    <property type="project" value="UniProtKB-KW"/>
</dbReference>
<evidence type="ECO:0000313" key="24">
    <source>
        <dbReference type="EMBL" id="HIU58007.1"/>
    </source>
</evidence>
<dbReference type="Proteomes" id="UP000824109">
    <property type="component" value="Unassembled WGS sequence"/>
</dbReference>
<dbReference type="Pfam" id="PF01098">
    <property type="entry name" value="FTSW_RODA_SPOVE"/>
    <property type="match status" value="1"/>
</dbReference>
<feature type="transmembrane region" description="Helical" evidence="23">
    <location>
        <begin position="174"/>
        <end position="190"/>
    </location>
</feature>